<evidence type="ECO:0000313" key="2">
    <source>
        <dbReference type="EMBL" id="SDI34690.1"/>
    </source>
</evidence>
<dbReference type="Gene3D" id="3.90.1150.200">
    <property type="match status" value="1"/>
</dbReference>
<dbReference type="Proteomes" id="UP000182130">
    <property type="component" value="Unassembled WGS sequence"/>
</dbReference>
<gene>
    <name evidence="2" type="ORF">SAMN05216555_10235</name>
</gene>
<dbReference type="OrthoDB" id="9811812at2"/>
<protein>
    <recommendedName>
        <fullName evidence="1">YdhG-like domain-containing protein</fullName>
    </recommendedName>
</protein>
<evidence type="ECO:0000259" key="1">
    <source>
        <dbReference type="Pfam" id="PF08818"/>
    </source>
</evidence>
<evidence type="ECO:0000313" key="3">
    <source>
        <dbReference type="Proteomes" id="UP000182130"/>
    </source>
</evidence>
<keyword evidence="3" id="KW-1185">Reference proteome</keyword>
<proteinExistence type="predicted"/>
<dbReference type="AlphaFoldDB" id="A0A1G8JVS1"/>
<accession>A0A1G8JVS1</accession>
<dbReference type="STRING" id="1045773.SAMN05216555_10235"/>
<dbReference type="InterPro" id="IPR014922">
    <property type="entry name" value="YdhG-like"/>
</dbReference>
<organism evidence="2 3">
    <name type="scientific">Arthrobacter cupressi</name>
    <dbReference type="NCBI Taxonomy" id="1045773"/>
    <lineage>
        <taxon>Bacteria</taxon>
        <taxon>Bacillati</taxon>
        <taxon>Actinomycetota</taxon>
        <taxon>Actinomycetes</taxon>
        <taxon>Micrococcales</taxon>
        <taxon>Micrococcaceae</taxon>
        <taxon>Arthrobacter</taxon>
    </lineage>
</organism>
<dbReference type="EMBL" id="FNEI01000002">
    <property type="protein sequence ID" value="SDI34690.1"/>
    <property type="molecule type" value="Genomic_DNA"/>
</dbReference>
<name>A0A1G8JVS1_9MICC</name>
<sequence>MVAAMDNRNPDVDAWLDNYENPQRNLVADIRAFILSLDPGISEAIKWQAPTFMYRGNIASFFPKARKNVTLMFHQGASIEDSTGLLEGDGEVSRVARFLDAQDFEAKKAALEAVIRNWITSKA</sequence>
<feature type="domain" description="YdhG-like" evidence="1">
    <location>
        <begin position="24"/>
        <end position="119"/>
    </location>
</feature>
<dbReference type="Pfam" id="PF08818">
    <property type="entry name" value="DUF1801"/>
    <property type="match status" value="1"/>
</dbReference>
<reference evidence="3" key="1">
    <citation type="submission" date="2016-10" db="EMBL/GenBank/DDBJ databases">
        <authorList>
            <person name="Varghese N."/>
            <person name="Submissions S."/>
        </authorList>
    </citation>
    <scope>NUCLEOTIDE SEQUENCE [LARGE SCALE GENOMIC DNA]</scope>
    <source>
        <strain evidence="3">CGMCC 1.10783</strain>
    </source>
</reference>
<dbReference type="SUPFAM" id="SSF159888">
    <property type="entry name" value="YdhG-like"/>
    <property type="match status" value="1"/>
</dbReference>